<reference evidence="2 3" key="1">
    <citation type="submission" date="2018-02" db="EMBL/GenBank/DDBJ databases">
        <title>Comparative genomes isolates from brazilian mangrove.</title>
        <authorList>
            <person name="Araujo J.E."/>
            <person name="Taketani R.G."/>
            <person name="Silva M.C.P."/>
            <person name="Loureco M.V."/>
            <person name="Andreote F.D."/>
        </authorList>
    </citation>
    <scope>NUCLEOTIDE SEQUENCE [LARGE SCALE GENOMIC DNA]</scope>
    <source>
        <strain evidence="2 3">Nap-Phe MGV</strain>
    </source>
</reference>
<evidence type="ECO:0000313" key="2">
    <source>
        <dbReference type="EMBL" id="PQO45578.1"/>
    </source>
</evidence>
<dbReference type="PIRSF" id="PIRSF028770">
    <property type="entry name" value="UCP028770"/>
    <property type="match status" value="1"/>
</dbReference>
<dbReference type="EMBL" id="PUHZ01000014">
    <property type="protein sequence ID" value="PQO45578.1"/>
    <property type="molecule type" value="Genomic_DNA"/>
</dbReference>
<organism evidence="2 3">
    <name type="scientific">Blastopirellula marina</name>
    <dbReference type="NCBI Taxonomy" id="124"/>
    <lineage>
        <taxon>Bacteria</taxon>
        <taxon>Pseudomonadati</taxon>
        <taxon>Planctomycetota</taxon>
        <taxon>Planctomycetia</taxon>
        <taxon>Pirellulales</taxon>
        <taxon>Pirellulaceae</taxon>
        <taxon>Blastopirellula</taxon>
    </lineage>
</organism>
<keyword evidence="1" id="KW-0472">Membrane</keyword>
<keyword evidence="1" id="KW-0812">Transmembrane</keyword>
<feature type="transmembrane region" description="Helical" evidence="1">
    <location>
        <begin position="51"/>
        <end position="70"/>
    </location>
</feature>
<name>A0A2S8GMC7_9BACT</name>
<evidence type="ECO:0008006" key="4">
    <source>
        <dbReference type="Google" id="ProtNLM"/>
    </source>
</evidence>
<comment type="caution">
    <text evidence="2">The sequence shown here is derived from an EMBL/GenBank/DDBJ whole genome shotgun (WGS) entry which is preliminary data.</text>
</comment>
<dbReference type="Pfam" id="PF11742">
    <property type="entry name" value="DUF3302"/>
    <property type="match status" value="1"/>
</dbReference>
<dbReference type="RefSeq" id="WP_105336069.1">
    <property type="nucleotide sequence ID" value="NZ_PUHZ01000014.1"/>
</dbReference>
<feature type="transmembrane region" description="Helical" evidence="1">
    <location>
        <begin position="6"/>
        <end position="30"/>
    </location>
</feature>
<dbReference type="Proteomes" id="UP000237819">
    <property type="component" value="Unassembled WGS sequence"/>
</dbReference>
<accession>A0A2S8GMC7</accession>
<keyword evidence="1" id="KW-1133">Transmembrane helix</keyword>
<evidence type="ECO:0000256" key="1">
    <source>
        <dbReference type="SAM" id="Phobius"/>
    </source>
</evidence>
<dbReference type="OrthoDB" id="288120at2"/>
<evidence type="ECO:0000313" key="3">
    <source>
        <dbReference type="Proteomes" id="UP000237819"/>
    </source>
</evidence>
<dbReference type="AlphaFoldDB" id="A0A2S8GMC7"/>
<gene>
    <name evidence="2" type="ORF">C5Y93_14150</name>
</gene>
<sequence length="104" mass="11157">MIDFATLFAWFVIAVLFGVIVVAIVALGSLPGRIARRKNHPHASAIEAASWLGLLLGGIGWVVAFVWALIPFGTSTTEDPSLRQQVADLQSEVQSLKSQLAQSN</sequence>
<proteinExistence type="predicted"/>
<dbReference type="InterPro" id="IPR011223">
    <property type="entry name" value="UCP028770"/>
</dbReference>
<protein>
    <recommendedName>
        <fullName evidence="4">DUF3302 domain-containing protein</fullName>
    </recommendedName>
</protein>